<organism evidence="9 10">
    <name type="scientific">Drosophila lebanonensis</name>
    <name type="common">Fruit fly</name>
    <name type="synonym">Scaptodrosophila lebanonensis</name>
    <dbReference type="NCBI Taxonomy" id="7225"/>
    <lineage>
        <taxon>Eukaryota</taxon>
        <taxon>Metazoa</taxon>
        <taxon>Ecdysozoa</taxon>
        <taxon>Arthropoda</taxon>
        <taxon>Hexapoda</taxon>
        <taxon>Insecta</taxon>
        <taxon>Pterygota</taxon>
        <taxon>Neoptera</taxon>
        <taxon>Endopterygota</taxon>
        <taxon>Diptera</taxon>
        <taxon>Brachycera</taxon>
        <taxon>Muscomorpha</taxon>
        <taxon>Ephydroidea</taxon>
        <taxon>Drosophilidae</taxon>
        <taxon>Scaptodrosophila</taxon>
    </lineage>
</organism>
<dbReference type="GO" id="GO:0000978">
    <property type="term" value="F:RNA polymerase II cis-regulatory region sequence-specific DNA binding"/>
    <property type="evidence" value="ECO:0007669"/>
    <property type="project" value="TreeGrafter"/>
</dbReference>
<feature type="region of interest" description="Disordered" evidence="7">
    <location>
        <begin position="574"/>
        <end position="604"/>
    </location>
</feature>
<feature type="region of interest" description="Disordered" evidence="7">
    <location>
        <begin position="234"/>
        <end position="288"/>
    </location>
</feature>
<dbReference type="GO" id="GO:0005737">
    <property type="term" value="C:cytoplasm"/>
    <property type="evidence" value="ECO:0007669"/>
    <property type="project" value="TreeGrafter"/>
</dbReference>
<dbReference type="GO" id="GO:0046332">
    <property type="term" value="F:SMAD binding"/>
    <property type="evidence" value="ECO:0007669"/>
    <property type="project" value="InterPro"/>
</dbReference>
<evidence type="ECO:0000256" key="2">
    <source>
        <dbReference type="ARBA" id="ARBA00009513"/>
    </source>
</evidence>
<keyword evidence="10" id="KW-0418">Kinase</keyword>
<keyword evidence="3" id="KW-0678">Repressor</keyword>
<dbReference type="InterPro" id="IPR023216">
    <property type="entry name" value="Tscrpt_reg_SKI_SnoN"/>
</dbReference>
<feature type="domain" description="c-SKI SMAD4-binding" evidence="8">
    <location>
        <begin position="137"/>
        <end position="229"/>
    </location>
</feature>
<dbReference type="Pfam" id="PF02437">
    <property type="entry name" value="Ski_Sno_DHD"/>
    <property type="match status" value="1"/>
</dbReference>
<keyword evidence="10" id="KW-0808">Transferase</keyword>
<dbReference type="SMART" id="SM01046">
    <property type="entry name" value="c-SKI_SMAD_bind"/>
    <property type="match status" value="1"/>
</dbReference>
<accession>A0A6J2TXW8</accession>
<dbReference type="Gene3D" id="3.10.390.10">
    <property type="entry name" value="SAND domain-like"/>
    <property type="match status" value="1"/>
</dbReference>
<feature type="compositionally biased region" description="Basic and acidic residues" evidence="7">
    <location>
        <begin position="277"/>
        <end position="288"/>
    </location>
</feature>
<dbReference type="Proteomes" id="UP000504634">
    <property type="component" value="Unplaced"/>
</dbReference>
<protein>
    <submittedName>
        <fullName evidence="10">Probable cyclin-dependent serine/threonine-protein kinase DDB_G0292550</fullName>
    </submittedName>
</protein>
<dbReference type="GO" id="GO:0005667">
    <property type="term" value="C:transcription regulator complex"/>
    <property type="evidence" value="ECO:0007669"/>
    <property type="project" value="TreeGrafter"/>
</dbReference>
<dbReference type="GO" id="GO:0030514">
    <property type="term" value="P:negative regulation of BMP signaling pathway"/>
    <property type="evidence" value="ECO:0007669"/>
    <property type="project" value="TreeGrafter"/>
</dbReference>
<dbReference type="InterPro" id="IPR010919">
    <property type="entry name" value="SAND-like_dom_sf"/>
</dbReference>
<dbReference type="FunFam" id="3.10.390.10:FF:000001">
    <property type="entry name" value="SKI family transcriptional corepressor 1"/>
    <property type="match status" value="1"/>
</dbReference>
<feature type="compositionally biased region" description="Polar residues" evidence="7">
    <location>
        <begin position="1"/>
        <end position="16"/>
    </location>
</feature>
<dbReference type="GO" id="GO:0000122">
    <property type="term" value="P:negative regulation of transcription by RNA polymerase II"/>
    <property type="evidence" value="ECO:0007669"/>
    <property type="project" value="TreeGrafter"/>
</dbReference>
<dbReference type="GO" id="GO:0005634">
    <property type="term" value="C:nucleus"/>
    <property type="evidence" value="ECO:0007669"/>
    <property type="project" value="UniProtKB-SubCell"/>
</dbReference>
<keyword evidence="4" id="KW-0805">Transcription regulation</keyword>
<keyword evidence="6" id="KW-0539">Nucleus</keyword>
<gene>
    <name evidence="10" type="primary">LOC115627986</name>
</gene>
<dbReference type="Pfam" id="PF08782">
    <property type="entry name" value="c-SKI_SMAD_bind"/>
    <property type="match status" value="1"/>
</dbReference>
<evidence type="ECO:0000256" key="3">
    <source>
        <dbReference type="ARBA" id="ARBA00022491"/>
    </source>
</evidence>
<keyword evidence="9" id="KW-1185">Reference proteome</keyword>
<proteinExistence type="inferred from homology"/>
<evidence type="ECO:0000256" key="6">
    <source>
        <dbReference type="ARBA" id="ARBA00023242"/>
    </source>
</evidence>
<reference evidence="10" key="1">
    <citation type="submission" date="2025-08" db="UniProtKB">
        <authorList>
            <consortium name="RefSeq"/>
        </authorList>
    </citation>
    <scope>IDENTIFICATION</scope>
    <source>
        <strain evidence="10">11010-0011.00</strain>
        <tissue evidence="10">Whole body</tissue>
    </source>
</reference>
<comment type="subcellular location">
    <subcellularLocation>
        <location evidence="1">Nucleus</location>
    </subcellularLocation>
</comment>
<evidence type="ECO:0000256" key="4">
    <source>
        <dbReference type="ARBA" id="ARBA00023015"/>
    </source>
</evidence>
<dbReference type="InterPro" id="IPR009061">
    <property type="entry name" value="DNA-bd_dom_put_sf"/>
</dbReference>
<evidence type="ECO:0000256" key="5">
    <source>
        <dbReference type="ARBA" id="ARBA00023163"/>
    </source>
</evidence>
<evidence type="ECO:0000313" key="10">
    <source>
        <dbReference type="RefSeq" id="XP_030379742.1"/>
    </source>
</evidence>
<dbReference type="CDD" id="cd21080">
    <property type="entry name" value="DHD_Skor"/>
    <property type="match status" value="1"/>
</dbReference>
<dbReference type="InterPro" id="IPR037000">
    <property type="entry name" value="Ski_DNA-bd_sf"/>
</dbReference>
<evidence type="ECO:0000256" key="7">
    <source>
        <dbReference type="SAM" id="MobiDB-lite"/>
    </source>
</evidence>
<dbReference type="SUPFAM" id="SSF46955">
    <property type="entry name" value="Putative DNA-binding domain"/>
    <property type="match status" value="1"/>
</dbReference>
<feature type="region of interest" description="Disordered" evidence="7">
    <location>
        <begin position="679"/>
        <end position="698"/>
    </location>
</feature>
<dbReference type="InterPro" id="IPR003380">
    <property type="entry name" value="SKI/SNO/DAC"/>
</dbReference>
<dbReference type="OrthoDB" id="3938623at2759"/>
<dbReference type="FunFam" id="3.10.260.20:FF:000003">
    <property type="entry name" value="SKI family transcriptional corepressor 1 homolog-B-like"/>
    <property type="match status" value="1"/>
</dbReference>
<evidence type="ECO:0000313" key="9">
    <source>
        <dbReference type="Proteomes" id="UP000504634"/>
    </source>
</evidence>
<feature type="region of interest" description="Disordered" evidence="7">
    <location>
        <begin position="1"/>
        <end position="26"/>
    </location>
</feature>
<comment type="similarity">
    <text evidence="2">Belongs to the SKI family.</text>
</comment>
<dbReference type="RefSeq" id="XP_030379742.1">
    <property type="nucleotide sequence ID" value="XM_030523882.1"/>
</dbReference>
<dbReference type="PANTHER" id="PTHR10005:SF26">
    <property type="entry name" value="CORL"/>
    <property type="match status" value="1"/>
</dbReference>
<dbReference type="AlphaFoldDB" id="A0A6J2TXW8"/>
<dbReference type="SUPFAM" id="SSF63763">
    <property type="entry name" value="SAND domain-like"/>
    <property type="match status" value="1"/>
</dbReference>
<dbReference type="GO" id="GO:0000981">
    <property type="term" value="F:DNA-binding transcription factor activity, RNA polymerase II-specific"/>
    <property type="evidence" value="ECO:0007669"/>
    <property type="project" value="TreeGrafter"/>
</dbReference>
<dbReference type="PANTHER" id="PTHR10005">
    <property type="entry name" value="SKI ONCOGENE-RELATED"/>
    <property type="match status" value="1"/>
</dbReference>
<feature type="compositionally biased region" description="Low complexity" evidence="7">
    <location>
        <begin position="238"/>
        <end position="265"/>
    </location>
</feature>
<dbReference type="InterPro" id="IPR014890">
    <property type="entry name" value="c-SKI_SMAD4-bd_dom"/>
</dbReference>
<evidence type="ECO:0000259" key="8">
    <source>
        <dbReference type="SMART" id="SM01046"/>
    </source>
</evidence>
<dbReference type="CTD" id="43835"/>
<evidence type="ECO:0000256" key="1">
    <source>
        <dbReference type="ARBA" id="ARBA00004123"/>
    </source>
</evidence>
<keyword evidence="5" id="KW-0804">Transcription</keyword>
<dbReference type="Gene3D" id="3.10.260.20">
    <property type="entry name" value="Ski"/>
    <property type="match status" value="1"/>
</dbReference>
<dbReference type="GO" id="GO:0016301">
    <property type="term" value="F:kinase activity"/>
    <property type="evidence" value="ECO:0007669"/>
    <property type="project" value="UniProtKB-KW"/>
</dbReference>
<sequence length="781" mass="86285">MDFPESSQRSIRSATPPNGMENDQMPITQRSNHVSSVLLYGIPIVSLYIEGQERLCLAQISNTLLKQFSYNEIHNRRVALGITCVQCTPVQLEILRRAGAMPVSSRRCGMITRREAERLCKSFLGDNTPPRLPDDFAFNVQHKCAWGCRGSFLPSRYNSSRAKCIKCTYCGMFFSPNKFIFHSHRISTNDRYVQPDAANFNSWRRHMMLSGQPHEEIIHAWEDVKAMFNGGTRKRLVSSSSNSNGNQNSPNSSATINHSNNNHNNVIGSTCNSPSESDEKMQLCDESPCTKRPTDHQYNYSTVAAAAAVVGVTAVAAATVGVPFNLHRSSVLSPLQPLRNEHDLSIMPLSRNFVVDYMWQQQQNSKKAGEATAHSFETCPIPWVRPDLNATSSASNTLRLMHHHQQPFNVKNEAHSAICGIFKNRKLPDISSSNNCSGGNGNANANNNSAGGGGELQDCNIPSVFNSSAFKPVVASAAIVSTSLYAARSSDSNSNVYISPAQSTRTTTVLTHNTVTATTNRLPTSAIFRSASSTFSPILDSMQSSLESEQAEFSEFETTHLSSVAIKKSNIGNADKSLSSESVSDKTSSHSGSHSESPIDIDGFTTDAEDQFDLKSNICSYDNKISRSYFKVCNNDKDKFITPSNEVNMEDEMLPLDASNESKSTEDANELNGHIRKLAKKKGSNQQTERQISKKKGSTKVINDKMFSKIVTSAKPNLQRVTFPVFLKSQMTSIRQHHQRQPSPNSLGDSTSKWSYSYPMGNIRQFYCYETTSNENGPELN</sequence>
<name>A0A6J2TXW8_DROLE</name>
<dbReference type="GeneID" id="115627986"/>
<feature type="compositionally biased region" description="Polar residues" evidence="7">
    <location>
        <begin position="266"/>
        <end position="275"/>
    </location>
</feature>